<dbReference type="SUPFAM" id="SSF51004">
    <property type="entry name" value="C-terminal (heme d1) domain of cytochrome cd1-nitrite reductase"/>
    <property type="match status" value="1"/>
</dbReference>
<evidence type="ECO:0000256" key="2">
    <source>
        <dbReference type="ARBA" id="ARBA00022526"/>
    </source>
</evidence>
<dbReference type="PANTHER" id="PTHR30344:SF1">
    <property type="entry name" value="6-PHOSPHOGLUCONOLACTONASE"/>
    <property type="match status" value="1"/>
</dbReference>
<keyword evidence="4" id="KW-1185">Reference proteome</keyword>
<dbReference type="InterPro" id="IPR011048">
    <property type="entry name" value="Haem_d1_sf"/>
</dbReference>
<evidence type="ECO:0000313" key="4">
    <source>
        <dbReference type="Proteomes" id="UP001199044"/>
    </source>
</evidence>
<dbReference type="Proteomes" id="UP001199044">
    <property type="component" value="Unassembled WGS sequence"/>
</dbReference>
<dbReference type="PANTHER" id="PTHR30344">
    <property type="entry name" value="6-PHOSPHOGLUCONOLACTONASE-RELATED"/>
    <property type="match status" value="1"/>
</dbReference>
<dbReference type="Pfam" id="PF10282">
    <property type="entry name" value="Lactonase"/>
    <property type="match status" value="1"/>
</dbReference>
<reference evidence="4" key="1">
    <citation type="submission" date="2023-07" db="EMBL/GenBank/DDBJ databases">
        <title>Molecular identification of indigenous halophilic bacteria isolated from red sea cost, biodegradation of synthetic dyes and assessment of degraded metabolite toxicity.</title>
        <authorList>
            <person name="Chaieb K."/>
            <person name="Altayb H.N."/>
        </authorList>
    </citation>
    <scope>NUCLEOTIDE SEQUENCE [LARGE SCALE GENOMIC DNA]</scope>
    <source>
        <strain evidence="4">K20</strain>
    </source>
</reference>
<organism evidence="3 4">
    <name type="scientific">Vibrio tritonius</name>
    <dbReference type="NCBI Taxonomy" id="1435069"/>
    <lineage>
        <taxon>Bacteria</taxon>
        <taxon>Pseudomonadati</taxon>
        <taxon>Pseudomonadota</taxon>
        <taxon>Gammaproteobacteria</taxon>
        <taxon>Vibrionales</taxon>
        <taxon>Vibrionaceae</taxon>
        <taxon>Vibrio</taxon>
    </lineage>
</organism>
<comment type="caution">
    <text evidence="3">The sequence shown here is derived from an EMBL/GenBank/DDBJ whole genome shotgun (WGS) entry which is preliminary data.</text>
</comment>
<dbReference type="InterPro" id="IPR015943">
    <property type="entry name" value="WD40/YVTN_repeat-like_dom_sf"/>
</dbReference>
<keyword evidence="2" id="KW-0119">Carbohydrate metabolism</keyword>
<proteinExistence type="inferred from homology"/>
<sequence>MTTSLVYTGSRTTKHRNARGKGITLFALDQDNRWQERQSLKILDNPSFLTFDRERQFIYTVHGDLREISAYKIDRTDGTLTHINTVTLPEGQNPVYIVPDKFNQRLVIATLQGGTVFVVEREQDGSLGKLVSQFRFAGKTDDSISHAHQCIWDHKENYLFVPQQGRQIGYAGITVLKYDHDNGSFTQADYFRSREYSEPRHIAIHPNNQFCYLVNEKDNTVTFFNFDDKSGKLTAKQIIPVMPETYTGEGQSSAILMDKTGQWVIESTRIYDALTVFKVDNDSGFITYSYSLRIPGKTPRFMTFDRQGEKLYVACEDSDEIIVYHFDHQHGILSQAETISDIGSPTSIIFSEL</sequence>
<evidence type="ECO:0000313" key="3">
    <source>
        <dbReference type="EMBL" id="MCA2015304.1"/>
    </source>
</evidence>
<dbReference type="EMBL" id="JAIWIU010000025">
    <property type="protein sequence ID" value="MCA2015304.1"/>
    <property type="molecule type" value="Genomic_DNA"/>
</dbReference>
<name>A0ABS7YLH2_9VIBR</name>
<dbReference type="InterPro" id="IPR050282">
    <property type="entry name" value="Cycloisomerase_2"/>
</dbReference>
<keyword evidence="2" id="KW-0313">Glucose metabolism</keyword>
<protein>
    <submittedName>
        <fullName evidence="3">Lactonase family protein</fullName>
    </submittedName>
</protein>
<accession>A0ABS7YLH2</accession>
<comment type="similarity">
    <text evidence="1">Belongs to the cycloisomerase 2 family.</text>
</comment>
<dbReference type="Gene3D" id="2.130.10.10">
    <property type="entry name" value="YVTN repeat-like/Quinoprotein amine dehydrogenase"/>
    <property type="match status" value="1"/>
</dbReference>
<dbReference type="InterPro" id="IPR019405">
    <property type="entry name" value="Lactonase_7-beta_prop"/>
</dbReference>
<evidence type="ECO:0000256" key="1">
    <source>
        <dbReference type="ARBA" id="ARBA00005564"/>
    </source>
</evidence>
<gene>
    <name evidence="3" type="ORF">LDJ79_04220</name>
</gene>
<dbReference type="RefSeq" id="WP_225249705.1">
    <property type="nucleotide sequence ID" value="NZ_JAIWIU010000025.1"/>
</dbReference>